<reference evidence="2 3" key="1">
    <citation type="submission" date="2016-12" db="EMBL/GenBank/DDBJ databases">
        <authorList>
            <person name="Song W.-J."/>
            <person name="Kurnit D.M."/>
        </authorList>
    </citation>
    <scope>NUCLEOTIDE SEQUENCE [LARGE SCALE GENOMIC DNA]</scope>
    <source>
        <strain evidence="2 3">CGB1038-1_S1</strain>
    </source>
</reference>
<dbReference type="Proteomes" id="UP000189299">
    <property type="component" value="Unassembled WGS sequence"/>
</dbReference>
<proteinExistence type="predicted"/>
<accession>A0A1V2U9V0</accession>
<feature type="transmembrane region" description="Helical" evidence="1">
    <location>
        <begin position="31"/>
        <end position="49"/>
    </location>
</feature>
<keyword evidence="1" id="KW-0812">Transmembrane</keyword>
<organism evidence="2 3">
    <name type="scientific">Enterococcus mundtii</name>
    <dbReference type="NCBI Taxonomy" id="53346"/>
    <lineage>
        <taxon>Bacteria</taxon>
        <taxon>Bacillati</taxon>
        <taxon>Bacillota</taxon>
        <taxon>Bacilli</taxon>
        <taxon>Lactobacillales</taxon>
        <taxon>Enterococcaceae</taxon>
        <taxon>Enterococcus</taxon>
    </lineage>
</organism>
<gene>
    <name evidence="2" type="ORF">BTN92_15925</name>
</gene>
<feature type="transmembrane region" description="Helical" evidence="1">
    <location>
        <begin position="6"/>
        <end position="24"/>
    </location>
</feature>
<evidence type="ECO:0000256" key="1">
    <source>
        <dbReference type="SAM" id="Phobius"/>
    </source>
</evidence>
<feature type="transmembrane region" description="Helical" evidence="1">
    <location>
        <begin position="61"/>
        <end position="81"/>
    </location>
</feature>
<evidence type="ECO:0000313" key="2">
    <source>
        <dbReference type="EMBL" id="ONN40026.1"/>
    </source>
</evidence>
<comment type="caution">
    <text evidence="2">The sequence shown here is derived from an EMBL/GenBank/DDBJ whole genome shotgun (WGS) entry which is preliminary data.</text>
</comment>
<sequence length="84" mass="10263">MINLSMFLFLIPFFIFIFVFLFFHNWKKYDTIVLLSSLPSIFFILKIVYPSLLDPIYLFNFYLIGLIITSIFYIIVLFIIYRRK</sequence>
<evidence type="ECO:0008006" key="4">
    <source>
        <dbReference type="Google" id="ProtNLM"/>
    </source>
</evidence>
<dbReference type="EMBL" id="MSTR01000027">
    <property type="protein sequence ID" value="ONN40026.1"/>
    <property type="molecule type" value="Genomic_DNA"/>
</dbReference>
<keyword evidence="1" id="KW-1133">Transmembrane helix</keyword>
<protein>
    <recommendedName>
        <fullName evidence="4">Glucose uptake protein</fullName>
    </recommendedName>
</protein>
<evidence type="ECO:0000313" key="3">
    <source>
        <dbReference type="Proteomes" id="UP000189299"/>
    </source>
</evidence>
<keyword evidence="1" id="KW-0472">Membrane</keyword>
<name>A0A1V2U9V0_ENTMU</name>
<dbReference type="AlphaFoldDB" id="A0A1V2U9V0"/>